<sequence>MALDIAVCFDFVPHPIAFSEGVGHGAAGCAVSAIEALEKRTVNFEITDADWLVPYIEMLA</sequence>
<dbReference type="EMBL" id="CABPSE010000021">
    <property type="protein sequence ID" value="VVE49250.1"/>
    <property type="molecule type" value="Genomic_DNA"/>
</dbReference>
<organism evidence="1 2">
    <name type="scientific">Pandoraea communis</name>
    <dbReference type="NCBI Taxonomy" id="2508297"/>
    <lineage>
        <taxon>Bacteria</taxon>
        <taxon>Pseudomonadati</taxon>
        <taxon>Pseudomonadota</taxon>
        <taxon>Betaproteobacteria</taxon>
        <taxon>Burkholderiales</taxon>
        <taxon>Burkholderiaceae</taxon>
        <taxon>Pandoraea</taxon>
    </lineage>
</organism>
<proteinExistence type="predicted"/>
<name>A0A5E4YLK4_9BURK</name>
<reference evidence="1 2" key="1">
    <citation type="submission" date="2019-08" db="EMBL/GenBank/DDBJ databases">
        <authorList>
            <person name="Peeters C."/>
        </authorList>
    </citation>
    <scope>NUCLEOTIDE SEQUENCE [LARGE SCALE GENOMIC DNA]</scope>
    <source>
        <strain evidence="1 2">LMG 31111</strain>
    </source>
</reference>
<evidence type="ECO:0000313" key="1">
    <source>
        <dbReference type="EMBL" id="VVE49250.1"/>
    </source>
</evidence>
<keyword evidence="2" id="KW-1185">Reference proteome</keyword>
<evidence type="ECO:0000313" key="2">
    <source>
        <dbReference type="Proteomes" id="UP000383971"/>
    </source>
</evidence>
<gene>
    <name evidence="1" type="ORF">PCO31111_04622</name>
</gene>
<dbReference type="AlphaFoldDB" id="A0A5E4YLK4"/>
<protein>
    <submittedName>
        <fullName evidence="1">Uncharacterized protein</fullName>
    </submittedName>
</protein>
<accession>A0A5E4YLK4</accession>
<dbReference type="RefSeq" id="WP_150586907.1">
    <property type="nucleotide sequence ID" value="NZ_CABPSE010000021.1"/>
</dbReference>
<dbReference type="Proteomes" id="UP000383971">
    <property type="component" value="Unassembled WGS sequence"/>
</dbReference>